<accession>A0A4Z1G031</accession>
<dbReference type="AlphaFoldDB" id="A0A4Z1G031"/>
<reference evidence="1 2" key="1">
    <citation type="submission" date="2017-12" db="EMBL/GenBank/DDBJ databases">
        <title>Comparative genomics of Botrytis spp.</title>
        <authorList>
            <person name="Valero-Jimenez C.A."/>
            <person name="Tapia P."/>
            <person name="Veloso J."/>
            <person name="Silva-Moreno E."/>
            <person name="Staats M."/>
            <person name="Valdes J.H."/>
            <person name="Van Kan J.A.L."/>
        </authorList>
    </citation>
    <scope>NUCLEOTIDE SEQUENCE [LARGE SCALE GENOMIC DNA]</scope>
    <source>
        <strain evidence="1 2">Bp0003</strain>
    </source>
</reference>
<evidence type="ECO:0000313" key="1">
    <source>
        <dbReference type="EMBL" id="TGO28489.1"/>
    </source>
</evidence>
<dbReference type="Proteomes" id="UP000297910">
    <property type="component" value="Unassembled WGS sequence"/>
</dbReference>
<comment type="caution">
    <text evidence="1">The sequence shown here is derived from an EMBL/GenBank/DDBJ whole genome shotgun (WGS) entry which is preliminary data.</text>
</comment>
<gene>
    <name evidence="1" type="ORF">BPAE_0027g00560</name>
</gene>
<protein>
    <submittedName>
        <fullName evidence="1">Uncharacterized protein</fullName>
    </submittedName>
</protein>
<proteinExistence type="predicted"/>
<dbReference type="EMBL" id="PQXI01000027">
    <property type="protein sequence ID" value="TGO28489.1"/>
    <property type="molecule type" value="Genomic_DNA"/>
</dbReference>
<name>A0A4Z1G031_9HELO</name>
<keyword evidence="2" id="KW-1185">Reference proteome</keyword>
<sequence>MALIAICPALTSLGPTYIDSRKRSTTQITVWNQEQDNTLRRQRRKLYENSADSPCTTLRRDCLPAQAPSALHSMQVIPSHVKLLTTNNLSGYQLLSNGHRRTLLLYNYASNDLKTFVKLANIKVRIKQYFAQTEYRNARNFTSISIHGKATTS</sequence>
<organism evidence="1 2">
    <name type="scientific">Botrytis paeoniae</name>
    <dbReference type="NCBI Taxonomy" id="278948"/>
    <lineage>
        <taxon>Eukaryota</taxon>
        <taxon>Fungi</taxon>
        <taxon>Dikarya</taxon>
        <taxon>Ascomycota</taxon>
        <taxon>Pezizomycotina</taxon>
        <taxon>Leotiomycetes</taxon>
        <taxon>Helotiales</taxon>
        <taxon>Sclerotiniaceae</taxon>
        <taxon>Botrytis</taxon>
    </lineage>
</organism>
<evidence type="ECO:0000313" key="2">
    <source>
        <dbReference type="Proteomes" id="UP000297910"/>
    </source>
</evidence>